<gene>
    <name evidence="1" type="ORF">BO83DRAFT_194067</name>
</gene>
<dbReference type="Proteomes" id="UP000246171">
    <property type="component" value="Unassembled WGS sequence"/>
</dbReference>
<dbReference type="AlphaFoldDB" id="A0A317UK67"/>
<dbReference type="GeneID" id="37048542"/>
<dbReference type="RefSeq" id="XP_025382073.1">
    <property type="nucleotide sequence ID" value="XM_025526580.1"/>
</dbReference>
<reference evidence="1" key="1">
    <citation type="submission" date="2016-12" db="EMBL/GenBank/DDBJ databases">
        <title>The genomes of Aspergillus section Nigri reveals drivers in fungal speciation.</title>
        <authorList>
            <consortium name="DOE Joint Genome Institute"/>
            <person name="Vesth T.C."/>
            <person name="Nybo J."/>
            <person name="Theobald S."/>
            <person name="Brandl J."/>
            <person name="Frisvad J.C."/>
            <person name="Nielsen K.F."/>
            <person name="Lyhne E.K."/>
            <person name="Kogle M.E."/>
            <person name="Kuo A."/>
            <person name="Riley R."/>
            <person name="Clum A."/>
            <person name="Nolan M."/>
            <person name="Lipzen A."/>
            <person name="Salamov A."/>
            <person name="Henrissat B."/>
            <person name="Wiebenga A."/>
            <person name="De vries R.P."/>
            <person name="Grigoriev I.V."/>
            <person name="Mortensen U.H."/>
            <person name="Andersen M.R."/>
            <person name="Baker S.E."/>
        </authorList>
    </citation>
    <scope>NUCLEOTIDE SEQUENCE</scope>
    <source>
        <strain evidence="1">CBS 122712</strain>
    </source>
</reference>
<protein>
    <submittedName>
        <fullName evidence="1">Uncharacterized protein</fullName>
    </submittedName>
</protein>
<comment type="caution">
    <text evidence="1">The sequence shown here is derived from an EMBL/GenBank/DDBJ whole genome shotgun (WGS) entry which is preliminary data.</text>
</comment>
<dbReference type="EMBL" id="MSFU01000049">
    <property type="protein sequence ID" value="PWY62081.1"/>
    <property type="molecule type" value="Genomic_DNA"/>
</dbReference>
<proteinExistence type="predicted"/>
<sequence length="107" mass="12223">MAGICLSNKRIIAAHIRYRSPATFCLNYRGVSIDHDLFRVVFILIVDRFRQITLPLSKCNHGGLPHSESPITAVITPLRTRAMSPHRTSYGRRMSQRDIAERYVRSA</sequence>
<evidence type="ECO:0000313" key="2">
    <source>
        <dbReference type="Proteomes" id="UP000246171"/>
    </source>
</evidence>
<keyword evidence="2" id="KW-1185">Reference proteome</keyword>
<organism evidence="1 2">
    <name type="scientific">Aspergillus eucalypticola (strain CBS 122712 / IBT 29274)</name>
    <dbReference type="NCBI Taxonomy" id="1448314"/>
    <lineage>
        <taxon>Eukaryota</taxon>
        <taxon>Fungi</taxon>
        <taxon>Dikarya</taxon>
        <taxon>Ascomycota</taxon>
        <taxon>Pezizomycotina</taxon>
        <taxon>Eurotiomycetes</taxon>
        <taxon>Eurotiomycetidae</taxon>
        <taxon>Eurotiales</taxon>
        <taxon>Aspergillaceae</taxon>
        <taxon>Aspergillus</taxon>
        <taxon>Aspergillus subgen. Circumdati</taxon>
    </lineage>
</organism>
<evidence type="ECO:0000313" key="1">
    <source>
        <dbReference type="EMBL" id="PWY62081.1"/>
    </source>
</evidence>
<accession>A0A317UK67</accession>
<name>A0A317UK67_ASPEC</name>
<dbReference type="VEuPathDB" id="FungiDB:BO83DRAFT_194067"/>